<dbReference type="AlphaFoldDB" id="C4FLG3"/>
<evidence type="ECO:0000313" key="1">
    <source>
        <dbReference type="EMBL" id="EEP60093.1"/>
    </source>
</evidence>
<sequence length="45" mass="5434">MNPIFVLETLAKIRKPKEDELEEIVHLRELYDKNEIVDEIKKQLI</sequence>
<protein>
    <submittedName>
        <fullName evidence="1">Uncharacterized protein</fullName>
    </submittedName>
</protein>
<accession>C4FLG3</accession>
<gene>
    <name evidence="1" type="ORF">SULYE_1417</name>
</gene>
<evidence type="ECO:0000313" key="2">
    <source>
        <dbReference type="Proteomes" id="UP000005540"/>
    </source>
</evidence>
<proteinExistence type="predicted"/>
<reference evidence="1 2" key="1">
    <citation type="submission" date="2009-04" db="EMBL/GenBank/DDBJ databases">
        <authorList>
            <person name="Reysenbach A.-L."/>
            <person name="Heidelberg J.F."/>
            <person name="Nelson W.C."/>
        </authorList>
    </citation>
    <scope>NUCLEOTIDE SEQUENCE [LARGE SCALE GENOMIC DNA]</scope>
    <source>
        <strain evidence="1 2">SS-5</strain>
    </source>
</reference>
<keyword evidence="2" id="KW-1185">Reference proteome</keyword>
<dbReference type="Proteomes" id="UP000005540">
    <property type="component" value="Unassembled WGS sequence"/>
</dbReference>
<name>C4FLG3_9AQUI</name>
<dbReference type="EMBL" id="ABZS01000153">
    <property type="protein sequence ID" value="EEP60093.1"/>
    <property type="molecule type" value="Genomic_DNA"/>
</dbReference>
<organism evidence="1 2">
    <name type="scientific">Sulfurihydrogenibium yellowstonense SS-5</name>
    <dbReference type="NCBI Taxonomy" id="432331"/>
    <lineage>
        <taxon>Bacteria</taxon>
        <taxon>Pseudomonadati</taxon>
        <taxon>Aquificota</taxon>
        <taxon>Aquificia</taxon>
        <taxon>Aquificales</taxon>
        <taxon>Hydrogenothermaceae</taxon>
        <taxon>Sulfurihydrogenibium</taxon>
    </lineage>
</organism>
<comment type="caution">
    <text evidence="1">The sequence shown here is derived from an EMBL/GenBank/DDBJ whole genome shotgun (WGS) entry which is preliminary data.</text>
</comment>